<evidence type="ECO:0000313" key="10">
    <source>
        <dbReference type="RefSeq" id="XP_016442601.1"/>
    </source>
</evidence>
<dbReference type="STRING" id="4097.A0A1S3XRM5"/>
<sequence>MEGFDVADIFPSLKFLHVLTGMKAKVMDAHNELDEILDNIITEHKKVTKTNCESGSEGIIDVLLRLMKEGGLQFPITNDNIKAIIFDMFAAGTETSATTINWAMVEMMKNPSVFAKTQAEVRKILRGKETFGEIDVDEFKYLKMVIKETFRLHPPLPLLLPRECREETDLNGYTIPLKTKVVVNVWAMGRDPKYWDDVESFKPERFENNSMDYTGNNFEYLPFGSGRRICPGISFGLANVYFPLAQLLYHFDWKLPTEINPSELD</sequence>
<dbReference type="InterPro" id="IPR001128">
    <property type="entry name" value="Cyt_P450"/>
</dbReference>
<dbReference type="PaxDb" id="4097-A0A1S3XRM5"/>
<dbReference type="InterPro" id="IPR052306">
    <property type="entry name" value="CYP450_71D"/>
</dbReference>
<dbReference type="InterPro" id="IPR002401">
    <property type="entry name" value="Cyt_P450_E_grp-I"/>
</dbReference>
<dbReference type="AlphaFoldDB" id="A0A1S3XRM5"/>
<dbReference type="GO" id="GO:0020037">
    <property type="term" value="F:heme binding"/>
    <property type="evidence" value="ECO:0007669"/>
    <property type="project" value="InterPro"/>
</dbReference>
<comment type="similarity">
    <text evidence="2 9">Belongs to the cytochrome P450 family.</text>
</comment>
<dbReference type="GO" id="GO:0016705">
    <property type="term" value="F:oxidoreductase activity, acting on paired donors, with incorporation or reduction of molecular oxygen"/>
    <property type="evidence" value="ECO:0007669"/>
    <property type="project" value="InterPro"/>
</dbReference>
<organism evidence="10">
    <name type="scientific">Nicotiana tabacum</name>
    <name type="common">Common tobacco</name>
    <dbReference type="NCBI Taxonomy" id="4097"/>
    <lineage>
        <taxon>Eukaryota</taxon>
        <taxon>Viridiplantae</taxon>
        <taxon>Streptophyta</taxon>
        <taxon>Embryophyta</taxon>
        <taxon>Tracheophyta</taxon>
        <taxon>Spermatophyta</taxon>
        <taxon>Magnoliopsida</taxon>
        <taxon>eudicotyledons</taxon>
        <taxon>Gunneridae</taxon>
        <taxon>Pentapetalae</taxon>
        <taxon>asterids</taxon>
        <taxon>lamiids</taxon>
        <taxon>Solanales</taxon>
        <taxon>Solanaceae</taxon>
        <taxon>Nicotianoideae</taxon>
        <taxon>Nicotianeae</taxon>
        <taxon>Nicotiana</taxon>
    </lineage>
</organism>
<dbReference type="GO" id="GO:0016491">
    <property type="term" value="F:oxidoreductase activity"/>
    <property type="evidence" value="ECO:0000318"/>
    <property type="project" value="GO_Central"/>
</dbReference>
<keyword evidence="4 8" id="KW-0479">Metal-binding</keyword>
<evidence type="ECO:0000256" key="7">
    <source>
        <dbReference type="ARBA" id="ARBA00023033"/>
    </source>
</evidence>
<dbReference type="OMA" id="NVMIWCM"/>
<proteinExistence type="inferred from homology"/>
<dbReference type="FunFam" id="1.10.630.10:FF:000126">
    <property type="entry name" value="Predicted protein"/>
    <property type="match status" value="1"/>
</dbReference>
<gene>
    <name evidence="10" type="primary">LOC107768016</name>
</gene>
<dbReference type="OrthoDB" id="1285137at2759"/>
<dbReference type="PRINTS" id="PR00385">
    <property type="entry name" value="P450"/>
</dbReference>
<dbReference type="RefSeq" id="XP_016442601.1">
    <property type="nucleotide sequence ID" value="XM_016587115.1"/>
</dbReference>
<evidence type="ECO:0000256" key="1">
    <source>
        <dbReference type="ARBA" id="ARBA00001971"/>
    </source>
</evidence>
<name>A0A1S3XRM5_TOBAC</name>
<dbReference type="InterPro" id="IPR017972">
    <property type="entry name" value="Cyt_P450_CS"/>
</dbReference>
<evidence type="ECO:0000256" key="9">
    <source>
        <dbReference type="RuleBase" id="RU000461"/>
    </source>
</evidence>
<dbReference type="PANTHER" id="PTHR47953:SF16">
    <property type="entry name" value="CYTOCHROME P450 71D8"/>
    <property type="match status" value="1"/>
</dbReference>
<dbReference type="GO" id="GO:0005506">
    <property type="term" value="F:iron ion binding"/>
    <property type="evidence" value="ECO:0007669"/>
    <property type="project" value="InterPro"/>
</dbReference>
<evidence type="ECO:0000256" key="3">
    <source>
        <dbReference type="ARBA" id="ARBA00022617"/>
    </source>
</evidence>
<evidence type="ECO:0000256" key="5">
    <source>
        <dbReference type="ARBA" id="ARBA00023002"/>
    </source>
</evidence>
<keyword evidence="3 8" id="KW-0349">Heme</keyword>
<dbReference type="Gene3D" id="1.10.630.10">
    <property type="entry name" value="Cytochrome P450"/>
    <property type="match status" value="1"/>
</dbReference>
<evidence type="ECO:0000256" key="4">
    <source>
        <dbReference type="ARBA" id="ARBA00022723"/>
    </source>
</evidence>
<dbReference type="GO" id="GO:0004497">
    <property type="term" value="F:monooxygenase activity"/>
    <property type="evidence" value="ECO:0007669"/>
    <property type="project" value="UniProtKB-KW"/>
</dbReference>
<comment type="cofactor">
    <cofactor evidence="1 8">
        <name>heme</name>
        <dbReference type="ChEBI" id="CHEBI:30413"/>
    </cofactor>
</comment>
<keyword evidence="5 9" id="KW-0560">Oxidoreductase</keyword>
<dbReference type="PRINTS" id="PR00463">
    <property type="entry name" value="EP450I"/>
</dbReference>
<dbReference type="SMR" id="A0A1S3XRM5"/>
<evidence type="ECO:0000256" key="8">
    <source>
        <dbReference type="PIRSR" id="PIRSR602401-1"/>
    </source>
</evidence>
<accession>A0A1S3XRM5</accession>
<dbReference type="SUPFAM" id="SSF48264">
    <property type="entry name" value="Cytochrome P450"/>
    <property type="match status" value="1"/>
</dbReference>
<protein>
    <submittedName>
        <fullName evidence="10">Premnaspirodiene oxygenase-like</fullName>
    </submittedName>
</protein>
<feature type="binding site" description="axial binding residue" evidence="8">
    <location>
        <position position="230"/>
    </location>
    <ligand>
        <name>heme</name>
        <dbReference type="ChEBI" id="CHEBI:30413"/>
    </ligand>
    <ligandPart>
        <name>Fe</name>
        <dbReference type="ChEBI" id="CHEBI:18248"/>
    </ligandPart>
</feature>
<dbReference type="PROSITE" id="PS00086">
    <property type="entry name" value="CYTOCHROME_P450"/>
    <property type="match status" value="1"/>
</dbReference>
<keyword evidence="6 8" id="KW-0408">Iron</keyword>
<dbReference type="PANTHER" id="PTHR47953">
    <property type="entry name" value="OS08G0105600 PROTEIN"/>
    <property type="match status" value="1"/>
</dbReference>
<reference evidence="10" key="1">
    <citation type="submission" date="2025-08" db="UniProtKB">
        <authorList>
            <consortium name="RefSeq"/>
        </authorList>
    </citation>
    <scope>IDENTIFICATION</scope>
</reference>
<dbReference type="Pfam" id="PF00067">
    <property type="entry name" value="p450"/>
    <property type="match status" value="1"/>
</dbReference>
<dbReference type="KEGG" id="nta:107768016"/>
<keyword evidence="7 9" id="KW-0503">Monooxygenase</keyword>
<evidence type="ECO:0000256" key="2">
    <source>
        <dbReference type="ARBA" id="ARBA00010617"/>
    </source>
</evidence>
<evidence type="ECO:0000256" key="6">
    <source>
        <dbReference type="ARBA" id="ARBA00023004"/>
    </source>
</evidence>
<dbReference type="InterPro" id="IPR036396">
    <property type="entry name" value="Cyt_P450_sf"/>
</dbReference>